<organism evidence="2 3">
    <name type="scientific">Vreelandella halophila</name>
    <dbReference type="NCBI Taxonomy" id="86177"/>
    <lineage>
        <taxon>Bacteria</taxon>
        <taxon>Pseudomonadati</taxon>
        <taxon>Pseudomonadota</taxon>
        <taxon>Gammaproteobacteria</taxon>
        <taxon>Oceanospirillales</taxon>
        <taxon>Halomonadaceae</taxon>
        <taxon>Vreelandella</taxon>
    </lineage>
</organism>
<dbReference type="EMBL" id="WMEX01000001">
    <property type="protein sequence ID" value="MYL25416.1"/>
    <property type="molecule type" value="Genomic_DNA"/>
</dbReference>
<keyword evidence="2" id="KW-0378">Hydrolase</keyword>
<dbReference type="Proteomes" id="UP000460751">
    <property type="component" value="Unassembled WGS sequence"/>
</dbReference>
<evidence type="ECO:0000259" key="1">
    <source>
        <dbReference type="Pfam" id="PF14343"/>
    </source>
</evidence>
<protein>
    <submittedName>
        <fullName evidence="2">Protease complex subunit PrcB family protein</fullName>
    </submittedName>
</protein>
<dbReference type="AlphaFoldDB" id="A0A9X4Y8T1"/>
<keyword evidence="3" id="KW-1185">Reference proteome</keyword>
<keyword evidence="2" id="KW-0645">Protease</keyword>
<dbReference type="InterPro" id="IPR025748">
    <property type="entry name" value="PrcB_C_dom"/>
</dbReference>
<accession>A0A9X4Y8T1</accession>
<evidence type="ECO:0000313" key="3">
    <source>
        <dbReference type="Proteomes" id="UP000460751"/>
    </source>
</evidence>
<dbReference type="GO" id="GO:0006508">
    <property type="term" value="P:proteolysis"/>
    <property type="evidence" value="ECO:0007669"/>
    <property type="project" value="UniProtKB-KW"/>
</dbReference>
<name>A0A9X4Y8T1_9GAMM</name>
<evidence type="ECO:0000313" key="2">
    <source>
        <dbReference type="EMBL" id="MYL25416.1"/>
    </source>
</evidence>
<feature type="domain" description="PrcB C-terminal" evidence="1">
    <location>
        <begin position="79"/>
        <end position="135"/>
    </location>
</feature>
<dbReference type="PROSITE" id="PS51257">
    <property type="entry name" value="PROKAR_LIPOPROTEIN"/>
    <property type="match status" value="1"/>
</dbReference>
<dbReference type="Pfam" id="PF14343">
    <property type="entry name" value="PrcB_C"/>
    <property type="match status" value="1"/>
</dbReference>
<reference evidence="2 3" key="1">
    <citation type="submission" date="2019-11" db="EMBL/GenBank/DDBJ databases">
        <title>Genome sequences of 17 halophilic strains isolated from different environments.</title>
        <authorList>
            <person name="Furrow R.E."/>
        </authorList>
    </citation>
    <scope>NUCLEOTIDE SEQUENCE [LARGE SCALE GENOMIC DNA]</scope>
    <source>
        <strain evidence="2 3">22507_15_FS</strain>
    </source>
</reference>
<proteinExistence type="predicted"/>
<gene>
    <name evidence="2" type="ORF">GLW01_01260</name>
</gene>
<sequence length="161" mass="16830">MAMISLRILGIGLLVPLLVGCQSGQAEMASLSGVDVVGKADHCNRQSPGLSLARSMSEFPDVDGLLPAGEGALKAGRDVLVIYLGQRPTPGYGAELRQAQTVEKVLTLSLEATRPDSDAMMAQVITTPCVALAIPDEGWSSLYVEMDSDGFPLSLEASAGR</sequence>
<dbReference type="GO" id="GO:0008233">
    <property type="term" value="F:peptidase activity"/>
    <property type="evidence" value="ECO:0007669"/>
    <property type="project" value="UniProtKB-KW"/>
</dbReference>
<comment type="caution">
    <text evidence="2">The sequence shown here is derived from an EMBL/GenBank/DDBJ whole genome shotgun (WGS) entry which is preliminary data.</text>
</comment>